<organism evidence="2 3">
    <name type="scientific">Cuscuta campestris</name>
    <dbReference type="NCBI Taxonomy" id="132261"/>
    <lineage>
        <taxon>Eukaryota</taxon>
        <taxon>Viridiplantae</taxon>
        <taxon>Streptophyta</taxon>
        <taxon>Embryophyta</taxon>
        <taxon>Tracheophyta</taxon>
        <taxon>Spermatophyta</taxon>
        <taxon>Magnoliopsida</taxon>
        <taxon>eudicotyledons</taxon>
        <taxon>Gunneridae</taxon>
        <taxon>Pentapetalae</taxon>
        <taxon>asterids</taxon>
        <taxon>lamiids</taxon>
        <taxon>Solanales</taxon>
        <taxon>Convolvulaceae</taxon>
        <taxon>Cuscuteae</taxon>
        <taxon>Cuscuta</taxon>
        <taxon>Cuscuta subgen. Grammica</taxon>
        <taxon>Cuscuta sect. Cleistogrammica</taxon>
    </lineage>
</organism>
<dbReference type="SUPFAM" id="SSF54236">
    <property type="entry name" value="Ubiquitin-like"/>
    <property type="match status" value="1"/>
</dbReference>
<keyword evidence="3" id="KW-1185">Reference proteome</keyword>
<dbReference type="PROSITE" id="PS50053">
    <property type="entry name" value="UBIQUITIN_2"/>
    <property type="match status" value="1"/>
</dbReference>
<evidence type="ECO:0000313" key="3">
    <source>
        <dbReference type="Proteomes" id="UP000595140"/>
    </source>
</evidence>
<dbReference type="SMART" id="SM00213">
    <property type="entry name" value="UBQ"/>
    <property type="match status" value="1"/>
</dbReference>
<proteinExistence type="predicted"/>
<protein>
    <recommendedName>
        <fullName evidence="1">Ubiquitin-like domain-containing protein</fullName>
    </recommendedName>
</protein>
<gene>
    <name evidence="2" type="ORF">CCAM_LOCUS5522</name>
</gene>
<dbReference type="InterPro" id="IPR029071">
    <property type="entry name" value="Ubiquitin-like_domsf"/>
</dbReference>
<evidence type="ECO:0000259" key="1">
    <source>
        <dbReference type="PROSITE" id="PS50053"/>
    </source>
</evidence>
<name>A0A484KNU0_9ASTE</name>
<dbReference type="Proteomes" id="UP000595140">
    <property type="component" value="Unassembled WGS sequence"/>
</dbReference>
<dbReference type="OrthoDB" id="419317at2759"/>
<dbReference type="AlphaFoldDB" id="A0A484KNU0"/>
<reference evidence="2 3" key="1">
    <citation type="submission" date="2018-04" db="EMBL/GenBank/DDBJ databases">
        <authorList>
            <person name="Vogel A."/>
        </authorList>
    </citation>
    <scope>NUCLEOTIDE SEQUENCE [LARGE SCALE GENOMIC DNA]</scope>
</reference>
<dbReference type="Gene3D" id="3.10.20.90">
    <property type="entry name" value="Phosphatidylinositol 3-kinase Catalytic Subunit, Chain A, domain 1"/>
    <property type="match status" value="1"/>
</dbReference>
<accession>A0A484KNU0</accession>
<dbReference type="Pfam" id="PF00240">
    <property type="entry name" value="ubiquitin"/>
    <property type="match status" value="1"/>
</dbReference>
<dbReference type="EMBL" id="OOIL02000326">
    <property type="protein sequence ID" value="VFQ63746.1"/>
    <property type="molecule type" value="Genomic_DNA"/>
</dbReference>
<sequence>MAGNGDQVAALLFWGGDIIKRGYMGSVDYSEQSKTMCFLSRRSGHKGVVEEELAAMNSRGVKATSLDALFGKYPKTVPGGKVVCDAIPLTDDRSWNWFLQGALASCNRDLVHLYAVAGLGTGMKIFLNICDRGKSKMRILDVESTNTVGDLMEQIEVLEGISGDKMRLYFDCQVLCPDFTLGYYGVENESALDLFPRQ</sequence>
<dbReference type="CDD" id="cd17039">
    <property type="entry name" value="Ubl_ubiquitin_like"/>
    <property type="match status" value="1"/>
</dbReference>
<evidence type="ECO:0000313" key="2">
    <source>
        <dbReference type="EMBL" id="VFQ63746.1"/>
    </source>
</evidence>
<dbReference type="InterPro" id="IPR000626">
    <property type="entry name" value="Ubiquitin-like_dom"/>
</dbReference>
<feature type="domain" description="Ubiquitin-like" evidence="1">
    <location>
        <begin position="123"/>
        <end position="198"/>
    </location>
</feature>